<dbReference type="SUPFAM" id="SSF54909">
    <property type="entry name" value="Dimeric alpha+beta barrel"/>
    <property type="match status" value="1"/>
</dbReference>
<dbReference type="InterPro" id="IPR012577">
    <property type="entry name" value="NIPSNAP"/>
</dbReference>
<dbReference type="RefSeq" id="WP_210184770.1">
    <property type="nucleotide sequence ID" value="NZ_BNAB01000005.1"/>
</dbReference>
<dbReference type="Pfam" id="PF07978">
    <property type="entry name" value="NIPSNAP"/>
    <property type="match status" value="1"/>
</dbReference>
<evidence type="ECO:0000313" key="2">
    <source>
        <dbReference type="EMBL" id="SDW73013.1"/>
    </source>
</evidence>
<comment type="caution">
    <text evidence="2">The sequence shown here is derived from an EMBL/GenBank/DDBJ whole genome shotgun (WGS) entry which is preliminary data.</text>
</comment>
<dbReference type="Gene3D" id="3.30.70.100">
    <property type="match status" value="1"/>
</dbReference>
<keyword evidence="3" id="KW-1185">Reference proteome</keyword>
<proteinExistence type="predicted"/>
<dbReference type="Proteomes" id="UP000199541">
    <property type="component" value="Unassembled WGS sequence"/>
</dbReference>
<reference evidence="2 3" key="1">
    <citation type="submission" date="2016-10" db="EMBL/GenBank/DDBJ databases">
        <authorList>
            <person name="Varghese N."/>
            <person name="Submissions S."/>
        </authorList>
    </citation>
    <scope>NUCLEOTIDE SEQUENCE [LARGE SCALE GENOMIC DNA]</scope>
    <source>
        <strain evidence="2 3">DSM 24802</strain>
    </source>
</reference>
<accession>A0A1H2VXG5</accession>
<feature type="domain" description="NIPSNAP" evidence="1">
    <location>
        <begin position="3"/>
        <end position="65"/>
    </location>
</feature>
<name>A0A1H2VXG5_9RHOB</name>
<dbReference type="EMBL" id="FNOB01000006">
    <property type="protein sequence ID" value="SDW73013.1"/>
    <property type="molecule type" value="Genomic_DNA"/>
</dbReference>
<gene>
    <name evidence="2" type="ORF">SAMN05444006_106100</name>
</gene>
<evidence type="ECO:0000259" key="1">
    <source>
        <dbReference type="Pfam" id="PF07978"/>
    </source>
</evidence>
<dbReference type="InterPro" id="IPR011008">
    <property type="entry name" value="Dimeric_a/b-barrel"/>
</dbReference>
<protein>
    <submittedName>
        <fullName evidence="2">NIPSNAP protein</fullName>
    </submittedName>
</protein>
<evidence type="ECO:0000313" key="3">
    <source>
        <dbReference type="Proteomes" id="UP000199541"/>
    </source>
</evidence>
<organism evidence="2 3">
    <name type="scientific">Allgaiera indica</name>
    <dbReference type="NCBI Taxonomy" id="765699"/>
    <lineage>
        <taxon>Bacteria</taxon>
        <taxon>Pseudomonadati</taxon>
        <taxon>Pseudomonadota</taxon>
        <taxon>Alphaproteobacteria</taxon>
        <taxon>Rhodobacterales</taxon>
        <taxon>Paracoccaceae</taxon>
        <taxon>Allgaiera</taxon>
    </lineage>
</organism>
<sequence length="101" mass="11685">MIYEQRTYRTHPGKASDFLQLYEEEGLKIITRHAMLAGCWISESGALDTVTFLWAFKDHGHRRTSTPSWPPIPTGHPFCPRSCRLWCIRKLPCCSPPPSRR</sequence>